<dbReference type="GO" id="GO:0006629">
    <property type="term" value="P:lipid metabolic process"/>
    <property type="evidence" value="ECO:0007669"/>
    <property type="project" value="UniProtKB-KW"/>
</dbReference>
<evidence type="ECO:0000259" key="6">
    <source>
        <dbReference type="Pfam" id="PF08242"/>
    </source>
</evidence>
<dbReference type="InterPro" id="IPR029063">
    <property type="entry name" value="SAM-dependent_MTases_sf"/>
</dbReference>
<dbReference type="RefSeq" id="WP_098696297.1">
    <property type="nucleotide sequence ID" value="NZ_CP023778.1"/>
</dbReference>
<dbReference type="SUPFAM" id="SSF53335">
    <property type="entry name" value="S-adenosyl-L-methionine-dependent methyltransferases"/>
    <property type="match status" value="1"/>
</dbReference>
<keyword evidence="4" id="KW-0949">S-adenosyl-L-methionine</keyword>
<evidence type="ECO:0000313" key="7">
    <source>
        <dbReference type="EMBL" id="ATL69263.1"/>
    </source>
</evidence>
<evidence type="ECO:0000256" key="5">
    <source>
        <dbReference type="ARBA" id="ARBA00023098"/>
    </source>
</evidence>
<evidence type="ECO:0000256" key="2">
    <source>
        <dbReference type="ARBA" id="ARBA00022603"/>
    </source>
</evidence>
<dbReference type="PANTHER" id="PTHR43667">
    <property type="entry name" value="CYCLOPROPANE-FATTY-ACYL-PHOSPHOLIPID SYNTHASE"/>
    <property type="match status" value="1"/>
</dbReference>
<dbReference type="GeneID" id="88360942"/>
<proteinExistence type="inferred from homology"/>
<accession>A0A291RNX2</accession>
<feature type="domain" description="Methyltransferase type 12" evidence="6">
    <location>
        <begin position="174"/>
        <end position="272"/>
    </location>
</feature>
<reference evidence="7 8" key="1">
    <citation type="submission" date="2017-10" db="EMBL/GenBank/DDBJ databases">
        <title>Comparative genomics between pathogenic Norcardia.</title>
        <authorList>
            <person name="Zeng L."/>
        </authorList>
    </citation>
    <scope>NUCLEOTIDE SEQUENCE [LARGE SCALE GENOMIC DNA]</scope>
    <source>
        <strain evidence="7 8">NC_YFY_NT001</strain>
    </source>
</reference>
<dbReference type="KEGG" id="ntp:CRH09_26885"/>
<evidence type="ECO:0000256" key="1">
    <source>
        <dbReference type="ARBA" id="ARBA00010815"/>
    </source>
</evidence>
<dbReference type="EMBL" id="CP023778">
    <property type="protein sequence ID" value="ATL69263.1"/>
    <property type="molecule type" value="Genomic_DNA"/>
</dbReference>
<evidence type="ECO:0000256" key="3">
    <source>
        <dbReference type="ARBA" id="ARBA00022679"/>
    </source>
</evidence>
<name>A0A291RNX2_9NOCA</name>
<dbReference type="Gene3D" id="1.10.10.10">
    <property type="entry name" value="Winged helix-like DNA-binding domain superfamily/Winged helix DNA-binding domain"/>
    <property type="match status" value="1"/>
</dbReference>
<dbReference type="GO" id="GO:0008168">
    <property type="term" value="F:methyltransferase activity"/>
    <property type="evidence" value="ECO:0007669"/>
    <property type="project" value="UniProtKB-KW"/>
</dbReference>
<dbReference type="AlphaFoldDB" id="A0A291RNX2"/>
<dbReference type="PANTHER" id="PTHR43667:SF1">
    <property type="entry name" value="CYCLOPROPANE-FATTY-ACYL-PHOSPHOLIPID SYNTHASE"/>
    <property type="match status" value="1"/>
</dbReference>
<keyword evidence="5" id="KW-0443">Lipid metabolism</keyword>
<gene>
    <name evidence="7" type="ORF">CRH09_26885</name>
</gene>
<dbReference type="Proteomes" id="UP000221961">
    <property type="component" value="Chromosome"/>
</dbReference>
<evidence type="ECO:0000313" key="8">
    <source>
        <dbReference type="Proteomes" id="UP000221961"/>
    </source>
</evidence>
<dbReference type="Pfam" id="PF08242">
    <property type="entry name" value="Methyltransf_12"/>
    <property type="match status" value="1"/>
</dbReference>
<comment type="similarity">
    <text evidence="1">Belongs to the CFA/CMAS family.</text>
</comment>
<dbReference type="InterPro" id="IPR050723">
    <property type="entry name" value="CFA/CMAS"/>
</dbReference>
<dbReference type="InterPro" id="IPR036388">
    <property type="entry name" value="WH-like_DNA-bd_sf"/>
</dbReference>
<dbReference type="CDD" id="cd02440">
    <property type="entry name" value="AdoMet_MTases"/>
    <property type="match status" value="1"/>
</dbReference>
<evidence type="ECO:0000256" key="4">
    <source>
        <dbReference type="ARBA" id="ARBA00022691"/>
    </source>
</evidence>
<protein>
    <submittedName>
        <fullName evidence="7">SAM-dependent methyltransferase</fullName>
    </submittedName>
</protein>
<dbReference type="GO" id="GO:0032259">
    <property type="term" value="P:methylation"/>
    <property type="evidence" value="ECO:0007669"/>
    <property type="project" value="UniProtKB-KW"/>
</dbReference>
<keyword evidence="3 7" id="KW-0808">Transferase</keyword>
<dbReference type="Gene3D" id="3.40.50.150">
    <property type="entry name" value="Vaccinia Virus protein VP39"/>
    <property type="match status" value="1"/>
</dbReference>
<organism evidence="7 8">
    <name type="scientific">Nocardia terpenica</name>
    <dbReference type="NCBI Taxonomy" id="455432"/>
    <lineage>
        <taxon>Bacteria</taxon>
        <taxon>Bacillati</taxon>
        <taxon>Actinomycetota</taxon>
        <taxon>Actinomycetes</taxon>
        <taxon>Mycobacteriales</taxon>
        <taxon>Nocardiaceae</taxon>
        <taxon>Nocardia</taxon>
    </lineage>
</organism>
<sequence length="355" mass="38210">MKLSTLAKATTAASLPLLLSMARSLVPPLYRAAFLVGASGSGVLARLADRPQDADTLADALEVAGDRQLLRAWLELGVQLGELGVDGGRYRLNSRTAKALAAARNDSVAAGLAEVVRFHVPVLLDAPEMLRTGRRLSLADQDGAIIARSSRVVQPFVEEAIDRVLDRRAPLRLLEIGCGSGIYVRHAAMANRRLTAVAVDFQAEVAEEAAANIAAWGLSDRVEVRRADVRELHLEPQFDLVTMHNNIYYFPVEERTALLEHARSLLAPGGRLLLTTSCRGGTLSMEVLNLWFEFADFGGPLPEADDLAARLRAAGFDDVHTRRLIPGDQFCSFVGVNPSVGSAAATGPDSQERTA</sequence>
<keyword evidence="2 7" id="KW-0489">Methyltransferase</keyword>
<dbReference type="InterPro" id="IPR013217">
    <property type="entry name" value="Methyltransf_12"/>
</dbReference>